<organism evidence="10 11">
    <name type="scientific">Brassica napus</name>
    <name type="common">Rape</name>
    <dbReference type="NCBI Taxonomy" id="3708"/>
    <lineage>
        <taxon>Eukaryota</taxon>
        <taxon>Viridiplantae</taxon>
        <taxon>Streptophyta</taxon>
        <taxon>Embryophyta</taxon>
        <taxon>Tracheophyta</taxon>
        <taxon>Spermatophyta</taxon>
        <taxon>Magnoliopsida</taxon>
        <taxon>eudicotyledons</taxon>
        <taxon>Gunneridae</taxon>
        <taxon>Pentapetalae</taxon>
        <taxon>rosids</taxon>
        <taxon>malvids</taxon>
        <taxon>Brassicales</taxon>
        <taxon>Brassicaceae</taxon>
        <taxon>Brassiceae</taxon>
        <taxon>Brassica</taxon>
    </lineage>
</organism>
<feature type="compositionally biased region" description="Basic and acidic residues" evidence="7">
    <location>
        <begin position="1337"/>
        <end position="1348"/>
    </location>
</feature>
<dbReference type="GO" id="GO:0006511">
    <property type="term" value="P:ubiquitin-dependent protein catabolic process"/>
    <property type="evidence" value="ECO:0000318"/>
    <property type="project" value="GO_Central"/>
</dbReference>
<proteinExistence type="predicted"/>
<feature type="active site" description="Glycyl thioester intermediate" evidence="6">
    <location>
        <position position="824"/>
    </location>
</feature>
<feature type="region of interest" description="Disordered" evidence="7">
    <location>
        <begin position="1145"/>
        <end position="1169"/>
    </location>
</feature>
<comment type="catalytic activity">
    <reaction evidence="1">
        <text>S-ubiquitinyl-[E2 ubiquitin-conjugating enzyme]-L-cysteine + [acceptor protein]-L-lysine = [E2 ubiquitin-conjugating enzyme]-L-cysteine + N(6)-ubiquitinyl-[acceptor protein]-L-lysine.</text>
        <dbReference type="EC" id="2.3.2.26"/>
    </reaction>
</comment>
<keyword evidence="5 6" id="KW-0833">Ubl conjugation pathway</keyword>
<evidence type="ECO:0000256" key="8">
    <source>
        <dbReference type="SAM" id="Phobius"/>
    </source>
</evidence>
<feature type="region of interest" description="Disordered" evidence="7">
    <location>
        <begin position="955"/>
        <end position="1008"/>
    </location>
</feature>
<keyword evidence="11" id="KW-1185">Reference proteome</keyword>
<evidence type="ECO:0000256" key="5">
    <source>
        <dbReference type="ARBA" id="ARBA00022786"/>
    </source>
</evidence>
<evidence type="ECO:0000259" key="9">
    <source>
        <dbReference type="PROSITE" id="PS50237"/>
    </source>
</evidence>
<feature type="compositionally biased region" description="Basic and acidic residues" evidence="7">
    <location>
        <begin position="1356"/>
        <end position="1380"/>
    </location>
</feature>
<dbReference type="Gramene" id="CDY63782">
    <property type="protein sequence ID" value="CDY63782"/>
    <property type="gene ID" value="GSBRNA2T00039629001"/>
</dbReference>
<dbReference type="InterPro" id="IPR005048">
    <property type="entry name" value="DUF287"/>
</dbReference>
<accession>A0A078JFF2</accession>
<feature type="compositionally biased region" description="Basic and acidic residues" evidence="7">
    <location>
        <begin position="1300"/>
        <end position="1323"/>
    </location>
</feature>
<keyword evidence="8" id="KW-0812">Transmembrane</keyword>
<feature type="compositionally biased region" description="Low complexity" evidence="7">
    <location>
        <begin position="1222"/>
        <end position="1237"/>
    </location>
</feature>
<dbReference type="Pfam" id="PF00632">
    <property type="entry name" value="HECT"/>
    <property type="match status" value="1"/>
</dbReference>
<dbReference type="EMBL" id="LK034352">
    <property type="protein sequence ID" value="CDY63782.1"/>
    <property type="molecule type" value="Genomic_DNA"/>
</dbReference>
<dbReference type="EC" id="2.3.2.26" evidence="3"/>
<dbReference type="STRING" id="3708.A0A078JFF2"/>
<dbReference type="PaxDb" id="3708-A0A078JFF2"/>
<dbReference type="SMART" id="SM00119">
    <property type="entry name" value="HECTc"/>
    <property type="match status" value="1"/>
</dbReference>
<evidence type="ECO:0000256" key="7">
    <source>
        <dbReference type="SAM" id="MobiDB-lite"/>
    </source>
</evidence>
<dbReference type="GO" id="GO:0061630">
    <property type="term" value="F:ubiquitin protein ligase activity"/>
    <property type="evidence" value="ECO:0000318"/>
    <property type="project" value="GO_Central"/>
</dbReference>
<keyword evidence="8" id="KW-0472">Membrane</keyword>
<feature type="compositionally biased region" description="Acidic residues" evidence="7">
    <location>
        <begin position="1240"/>
        <end position="1265"/>
    </location>
</feature>
<evidence type="ECO:0000256" key="6">
    <source>
        <dbReference type="PROSITE-ProRule" id="PRU00104"/>
    </source>
</evidence>
<feature type="domain" description="HECT" evidence="9">
    <location>
        <begin position="711"/>
        <end position="858"/>
    </location>
</feature>
<evidence type="ECO:0000256" key="1">
    <source>
        <dbReference type="ARBA" id="ARBA00000885"/>
    </source>
</evidence>
<dbReference type="InterPro" id="IPR000569">
    <property type="entry name" value="HECT_dom"/>
</dbReference>
<feature type="compositionally biased region" description="Basic and acidic residues" evidence="7">
    <location>
        <begin position="965"/>
        <end position="1004"/>
    </location>
</feature>
<comment type="pathway">
    <text evidence="2">Protein modification; protein ubiquitination.</text>
</comment>
<protein>
    <recommendedName>
        <fullName evidence="3">HECT-type E3 ubiquitin transferase</fullName>
        <ecNumber evidence="3">2.3.2.26</ecNumber>
    </recommendedName>
</protein>
<dbReference type="PANTHER" id="PTHR11254">
    <property type="entry name" value="HECT DOMAIN UBIQUITIN-PROTEIN LIGASE"/>
    <property type="match status" value="1"/>
</dbReference>
<gene>
    <name evidence="10" type="primary">BnaCnng42680D</name>
    <name evidence="10" type="ORF">GSBRNA2T00039629001</name>
</gene>
<dbReference type="Pfam" id="PF03384">
    <property type="entry name" value="DUF287"/>
    <property type="match status" value="1"/>
</dbReference>
<evidence type="ECO:0000256" key="3">
    <source>
        <dbReference type="ARBA" id="ARBA00012485"/>
    </source>
</evidence>
<keyword evidence="4" id="KW-0808">Transferase</keyword>
<evidence type="ECO:0000256" key="2">
    <source>
        <dbReference type="ARBA" id="ARBA00004906"/>
    </source>
</evidence>
<dbReference type="PROSITE" id="PS50237">
    <property type="entry name" value="HECT"/>
    <property type="match status" value="1"/>
</dbReference>
<dbReference type="Gene3D" id="3.30.2410.10">
    <property type="entry name" value="Hect, E3 ligase catalytic domain"/>
    <property type="match status" value="1"/>
</dbReference>
<dbReference type="SUPFAM" id="SSF56204">
    <property type="entry name" value="Hect, E3 ligase catalytic domain"/>
    <property type="match status" value="1"/>
</dbReference>
<evidence type="ECO:0000313" key="11">
    <source>
        <dbReference type="Proteomes" id="UP000028999"/>
    </source>
</evidence>
<dbReference type="InterPro" id="IPR035983">
    <property type="entry name" value="Hect_E3_ubiquitin_ligase"/>
</dbReference>
<sequence length="1380" mass="155342">MNCRGRSPMNYDGQYTPVVTNMDKPRTLPPFLKNSLFTIFQLAPPALQILISTSAFIYLHHIHMFLVFLENLSFNRNISKSPRFLARISAIAKSASQQTMHSLQASLVEVENILSAPNSVGSSTLQLDTNQETELQGALTSLFTELWRDTWAKEVSIERQSKEGNPRGYKEACITDKFEGATVILNLLGGLCFIYVHSVGVIVHRDTEISTSTLSKGILYNIIRSALLLTSPTIGCKHELFEKGSSFLLAVCRRSMEALSNKILLVRKEVDGRPLVKSLIEMVKLVDPKDSEAFLFSEHVLRSLNLISKVCRESGDHTVSPSQLILCDVDSIKFEDGNRENLFTFRQTGPSKWKPTIDRVHLNTHSKLLETRLANAKEQQLVKTQILLSDLMEQNDEHFARILLDVLHAETKTSTSDQMVISWVLILLRRLIISSNPILEVFLVRDLALLLELLNLPSKELMMLVMHLLGSVLSHAKVEDESSKYSLDELKPSDLQNLCIFFPQGQATKTSFQLSSTGHASFEQLVCEAIDELSGQATSSPLSVFKSFFRFCEITKEDHLKFAEPHMIMLNQLIRDDIYLLDNSFSLLWKTPEVIDFANKRKYFKAKALIVQRNKADALEPENLISKDAKEPELFTKPSISCPPFVLHIHRPVWWRLHCHPITSWMLRTFTPSFYKHMIGDDITYHDMKTMDHELFNEWEKLLQTMVTKERAIDDKLLAFLKGFHELIPQKNAAIFNAEELRDAMSGMPTIHVEALKQTAIYVNYVGDDVVIQWFWEVLESFEHSDKAKFLGFVTGTQRVPSDGLELTIVRSGATNRLPAGHTCAKQLDLPRYSTKEQLRDKLLKAIQGRDLDSLRFTPRVNKIGSIEEKNQKTQGNNYELNAQFTVESVSQNSILNSENPTHSIANEYCESQSRMKTQIMLNRHDPKAKEDGSISVGGEDMSMAMVTLSGEAIDKSVAPGTDQSPRDEESREVDGREKEKEAGDEGENKAKEGDEEMEPRKNDEEADERAIQLVRHTKSHAESLLAFEAIPSLRNHFRENVSGARSGCPRMCKMQYKRKSGTREFSLNAVNDKIGNSTKDIESILVATAAEKKLLETIWMDKESCWADDDDDAAVDRWTKIKRKGKKQVFFEEQFGIDFEARTSRNEGQAHAESGQAHADSVEATGATPESAFQAMEGRLMNAVREAMKEMNEKVTSLSHKLALLEEEVKSLRLSDKPADQDAPQKQADQDAPQKQTDQDDSSEDDESGEDDGSDNKESEEEDGSDSKDGGFIEDVTNENQGGDGDMDDTDAEMYAHAAEFERSLEMKKKRPREDDGNEAVRAKSRFSPVGTRSKKAAEKTAAEKAPGKKAPGKKTPDKKAAGKKAAEEDAAQKKQKTE</sequence>
<name>A0A078JFF2_BRANA</name>
<dbReference type="Proteomes" id="UP000028999">
    <property type="component" value="Unassembled WGS sequence"/>
</dbReference>
<evidence type="ECO:0000256" key="4">
    <source>
        <dbReference type="ARBA" id="ARBA00022679"/>
    </source>
</evidence>
<reference evidence="10 11" key="1">
    <citation type="journal article" date="2014" name="Science">
        <title>Plant genetics. Early allopolyploid evolution in the post-Neolithic Brassica napus oilseed genome.</title>
        <authorList>
            <person name="Chalhoub B."/>
            <person name="Denoeud F."/>
            <person name="Liu S."/>
            <person name="Parkin I.A."/>
            <person name="Tang H."/>
            <person name="Wang X."/>
            <person name="Chiquet J."/>
            <person name="Belcram H."/>
            <person name="Tong C."/>
            <person name="Samans B."/>
            <person name="Correa M."/>
            <person name="Da Silva C."/>
            <person name="Just J."/>
            <person name="Falentin C."/>
            <person name="Koh C.S."/>
            <person name="Le Clainche I."/>
            <person name="Bernard M."/>
            <person name="Bento P."/>
            <person name="Noel B."/>
            <person name="Labadie K."/>
            <person name="Alberti A."/>
            <person name="Charles M."/>
            <person name="Arnaud D."/>
            <person name="Guo H."/>
            <person name="Daviaud C."/>
            <person name="Alamery S."/>
            <person name="Jabbari K."/>
            <person name="Zhao M."/>
            <person name="Edger P.P."/>
            <person name="Chelaifa H."/>
            <person name="Tack D."/>
            <person name="Lassalle G."/>
            <person name="Mestiri I."/>
            <person name="Schnel N."/>
            <person name="Le Paslier M.C."/>
            <person name="Fan G."/>
            <person name="Renault V."/>
            <person name="Bayer P.E."/>
            <person name="Golicz A.A."/>
            <person name="Manoli S."/>
            <person name="Lee T.H."/>
            <person name="Thi V.H."/>
            <person name="Chalabi S."/>
            <person name="Hu Q."/>
            <person name="Fan C."/>
            <person name="Tollenaere R."/>
            <person name="Lu Y."/>
            <person name="Battail C."/>
            <person name="Shen J."/>
            <person name="Sidebottom C.H."/>
            <person name="Wang X."/>
            <person name="Canaguier A."/>
            <person name="Chauveau A."/>
            <person name="Berard A."/>
            <person name="Deniot G."/>
            <person name="Guan M."/>
            <person name="Liu Z."/>
            <person name="Sun F."/>
            <person name="Lim Y.P."/>
            <person name="Lyons E."/>
            <person name="Town C.D."/>
            <person name="Bancroft I."/>
            <person name="Wang X."/>
            <person name="Meng J."/>
            <person name="Ma J."/>
            <person name="Pires J.C."/>
            <person name="King G.J."/>
            <person name="Brunel D."/>
            <person name="Delourme R."/>
            <person name="Renard M."/>
            <person name="Aury J.M."/>
            <person name="Adams K.L."/>
            <person name="Batley J."/>
            <person name="Snowdon R.J."/>
            <person name="Tost J."/>
            <person name="Edwards D."/>
            <person name="Zhou Y."/>
            <person name="Hua W."/>
            <person name="Sharpe A.G."/>
            <person name="Paterson A.H."/>
            <person name="Guan C."/>
            <person name="Wincker P."/>
        </authorList>
    </citation>
    <scope>NUCLEOTIDE SEQUENCE [LARGE SCALE GENOMIC DNA]</scope>
    <source>
        <strain evidence="11">cv. Darmor-bzh</strain>
    </source>
</reference>
<dbReference type="OMA" id="ANEYCES"/>
<dbReference type="InterPro" id="IPR050409">
    <property type="entry name" value="E3_ubiq-protein_ligase"/>
</dbReference>
<dbReference type="GO" id="GO:0005737">
    <property type="term" value="C:cytoplasm"/>
    <property type="evidence" value="ECO:0000318"/>
    <property type="project" value="GO_Central"/>
</dbReference>
<dbReference type="PANTHER" id="PTHR11254:SF67">
    <property type="entry name" value="E3 UBIQUITIN-PROTEIN LIGASE HUWE1"/>
    <property type="match status" value="1"/>
</dbReference>
<feature type="transmembrane region" description="Helical" evidence="8">
    <location>
        <begin position="46"/>
        <end position="69"/>
    </location>
</feature>
<keyword evidence="8" id="KW-1133">Transmembrane helix</keyword>
<evidence type="ECO:0000313" key="10">
    <source>
        <dbReference type="EMBL" id="CDY63782.1"/>
    </source>
</evidence>
<feature type="region of interest" description="Disordered" evidence="7">
    <location>
        <begin position="1214"/>
        <end position="1380"/>
    </location>
</feature>